<evidence type="ECO:0000256" key="3">
    <source>
        <dbReference type="ARBA" id="ARBA00022692"/>
    </source>
</evidence>
<comment type="similarity">
    <text evidence="2">Belongs to the SLC13A/DASS transporter (TC 2.A.47) family. NADC subfamily.</text>
</comment>
<feature type="transmembrane region" description="Helical" evidence="6">
    <location>
        <begin position="445"/>
        <end position="463"/>
    </location>
</feature>
<organism evidence="8 9">
    <name type="scientific">Capitella teleta</name>
    <name type="common">Polychaete worm</name>
    <dbReference type="NCBI Taxonomy" id="283909"/>
    <lineage>
        <taxon>Eukaryota</taxon>
        <taxon>Metazoa</taxon>
        <taxon>Spiralia</taxon>
        <taxon>Lophotrochozoa</taxon>
        <taxon>Annelida</taxon>
        <taxon>Polychaeta</taxon>
        <taxon>Sedentaria</taxon>
        <taxon>Scolecida</taxon>
        <taxon>Capitellidae</taxon>
        <taxon>Capitella</taxon>
    </lineage>
</organism>
<evidence type="ECO:0000256" key="1">
    <source>
        <dbReference type="ARBA" id="ARBA00004141"/>
    </source>
</evidence>
<evidence type="ECO:0008006" key="10">
    <source>
        <dbReference type="Google" id="ProtNLM"/>
    </source>
</evidence>
<dbReference type="OMA" id="MTSHEIG"/>
<dbReference type="OrthoDB" id="6493944at2759"/>
<keyword evidence="4 6" id="KW-1133">Transmembrane helix</keyword>
<feature type="transmembrane region" description="Helical" evidence="6">
    <location>
        <begin position="483"/>
        <end position="500"/>
    </location>
</feature>
<protein>
    <recommendedName>
        <fullName evidence="10">Citrate transporter-like domain-containing protein</fullName>
    </recommendedName>
</protein>
<dbReference type="AlphaFoldDB" id="X1ZVE6"/>
<evidence type="ECO:0000256" key="2">
    <source>
        <dbReference type="ARBA" id="ARBA00006772"/>
    </source>
</evidence>
<feature type="transmembrane region" description="Helical" evidence="6">
    <location>
        <begin position="50"/>
        <end position="67"/>
    </location>
</feature>
<reference evidence="8" key="3">
    <citation type="submission" date="2015-06" db="UniProtKB">
        <authorList>
            <consortium name="EnsemblMetazoa"/>
        </authorList>
    </citation>
    <scope>IDENTIFICATION</scope>
</reference>
<feature type="transmembrane region" description="Helical" evidence="6">
    <location>
        <begin position="87"/>
        <end position="104"/>
    </location>
</feature>
<keyword evidence="3 6" id="KW-0812">Transmembrane</keyword>
<dbReference type="PANTHER" id="PTHR10283:SF82">
    <property type="entry name" value="SOLUTE CARRIER FAMILY 13 MEMBER 2"/>
    <property type="match status" value="1"/>
</dbReference>
<comment type="subcellular location">
    <subcellularLocation>
        <location evidence="1">Membrane</location>
        <topology evidence="1">Multi-pass membrane protein</topology>
    </subcellularLocation>
</comment>
<feature type="transmembrane region" description="Helical" evidence="6">
    <location>
        <begin position="283"/>
        <end position="300"/>
    </location>
</feature>
<keyword evidence="7" id="KW-0732">Signal</keyword>
<dbReference type="EMBL" id="AMQN01000476">
    <property type="status" value="NOT_ANNOTATED_CDS"/>
    <property type="molecule type" value="Genomic_DNA"/>
</dbReference>
<evidence type="ECO:0000256" key="5">
    <source>
        <dbReference type="ARBA" id="ARBA00023136"/>
    </source>
</evidence>
<keyword evidence="9" id="KW-1185">Reference proteome</keyword>
<evidence type="ECO:0000256" key="7">
    <source>
        <dbReference type="SAM" id="SignalP"/>
    </source>
</evidence>
<dbReference type="GO" id="GO:0005310">
    <property type="term" value="F:dicarboxylic acid transmembrane transporter activity"/>
    <property type="evidence" value="ECO:0007669"/>
    <property type="project" value="UniProtKB-ARBA"/>
</dbReference>
<name>X1ZVE6_CAPTE</name>
<dbReference type="EnsemblMetazoa" id="CapteT195705">
    <property type="protein sequence ID" value="CapteP195705"/>
    <property type="gene ID" value="CapteG195705"/>
</dbReference>
<dbReference type="Pfam" id="PF00939">
    <property type="entry name" value="Na_sulph_symp"/>
    <property type="match status" value="2"/>
</dbReference>
<evidence type="ECO:0000256" key="6">
    <source>
        <dbReference type="SAM" id="Phobius"/>
    </source>
</evidence>
<reference evidence="9" key="2">
    <citation type="journal article" date="2013" name="Nature">
        <title>Insights into bilaterian evolution from three spiralian genomes.</title>
        <authorList>
            <person name="Simakov O."/>
            <person name="Marletaz F."/>
            <person name="Cho S.J."/>
            <person name="Edsinger-Gonzales E."/>
            <person name="Havlak P."/>
            <person name="Hellsten U."/>
            <person name="Kuo D.H."/>
            <person name="Larsson T."/>
            <person name="Lv J."/>
            <person name="Arendt D."/>
            <person name="Savage R."/>
            <person name="Osoegawa K."/>
            <person name="de Jong P."/>
            <person name="Grimwood J."/>
            <person name="Chapman J.A."/>
            <person name="Shapiro H."/>
            <person name="Aerts A."/>
            <person name="Otillar R.P."/>
            <person name="Terry A.Y."/>
            <person name="Boore J.L."/>
            <person name="Grigoriev I.V."/>
            <person name="Lindberg D.R."/>
            <person name="Seaver E.C."/>
            <person name="Weisblat D.A."/>
            <person name="Putnam N.H."/>
            <person name="Rokhsar D.S."/>
        </authorList>
    </citation>
    <scope>NUCLEOTIDE SEQUENCE</scope>
    <source>
        <strain evidence="9">I ESC-2004</strain>
    </source>
</reference>
<feature type="transmembrane region" description="Helical" evidence="6">
    <location>
        <begin position="219"/>
        <end position="238"/>
    </location>
</feature>
<evidence type="ECO:0000313" key="8">
    <source>
        <dbReference type="EnsemblMetazoa" id="CapteP195705"/>
    </source>
</evidence>
<dbReference type="EMBL" id="AMQN01000477">
    <property type="status" value="NOT_ANNOTATED_CDS"/>
    <property type="molecule type" value="Genomic_DNA"/>
</dbReference>
<evidence type="ECO:0000256" key="4">
    <source>
        <dbReference type="ARBA" id="ARBA00022989"/>
    </source>
</evidence>
<feature type="chain" id="PRO_5004949331" description="Citrate transporter-like domain-containing protein" evidence="7">
    <location>
        <begin position="18"/>
        <end position="526"/>
    </location>
</feature>
<evidence type="ECO:0000313" key="9">
    <source>
        <dbReference type="Proteomes" id="UP000014760"/>
    </source>
</evidence>
<keyword evidence="5 6" id="KW-0472">Membrane</keyword>
<dbReference type="HOGENOM" id="CLU_005170_9_1_1"/>
<proteinExistence type="inferred from homology"/>
<accession>X1ZVE6</accession>
<feature type="transmembrane region" description="Helical" evidence="6">
    <location>
        <begin position="7"/>
        <end position="30"/>
    </location>
</feature>
<feature type="signal peptide" evidence="7">
    <location>
        <begin position="1"/>
        <end position="17"/>
    </location>
</feature>
<feature type="transmembrane region" description="Helical" evidence="6">
    <location>
        <begin position="363"/>
        <end position="383"/>
    </location>
</feature>
<dbReference type="InterPro" id="IPR001898">
    <property type="entry name" value="SLC13A/DASS"/>
</dbReference>
<dbReference type="GO" id="GO:0015556">
    <property type="term" value="F:C4-dicarboxylate transmembrane transporter activity"/>
    <property type="evidence" value="ECO:0007669"/>
    <property type="project" value="UniProtKB-ARBA"/>
</dbReference>
<dbReference type="PANTHER" id="PTHR10283">
    <property type="entry name" value="SOLUTE CARRIER FAMILY 13 MEMBER"/>
    <property type="match status" value="1"/>
</dbReference>
<feature type="transmembrane region" description="Helical" evidence="6">
    <location>
        <begin position="403"/>
        <end position="433"/>
    </location>
</feature>
<dbReference type="Proteomes" id="UP000014760">
    <property type="component" value="Unassembled WGS sequence"/>
</dbReference>
<dbReference type="GO" id="GO:0005886">
    <property type="term" value="C:plasma membrane"/>
    <property type="evidence" value="ECO:0007669"/>
    <property type="project" value="TreeGrafter"/>
</dbReference>
<reference evidence="9" key="1">
    <citation type="submission" date="2012-12" db="EMBL/GenBank/DDBJ databases">
        <authorList>
            <person name="Hellsten U."/>
            <person name="Grimwood J."/>
            <person name="Chapman J.A."/>
            <person name="Shapiro H."/>
            <person name="Aerts A."/>
            <person name="Otillar R.P."/>
            <person name="Terry A.Y."/>
            <person name="Boore J.L."/>
            <person name="Simakov O."/>
            <person name="Marletaz F."/>
            <person name="Cho S.-J."/>
            <person name="Edsinger-Gonzales E."/>
            <person name="Havlak P."/>
            <person name="Kuo D.-H."/>
            <person name="Larsson T."/>
            <person name="Lv J."/>
            <person name="Arendt D."/>
            <person name="Savage R."/>
            <person name="Osoegawa K."/>
            <person name="de Jong P."/>
            <person name="Lindberg D.R."/>
            <person name="Seaver E.C."/>
            <person name="Weisblat D.A."/>
            <person name="Putnam N.H."/>
            <person name="Grigoriev I.V."/>
            <person name="Rokhsar D.S."/>
        </authorList>
    </citation>
    <scope>NUCLEOTIDE SEQUENCE</scope>
    <source>
        <strain evidence="9">I ESC-2004</strain>
    </source>
</reference>
<sequence length="526" mass="58568">MAGYCLLLMATYWCTEAVPMPVTALIPLFLFPMLGVLKIDEVVVNYSKEITMMFMGGLVVAIAIEKCELHTRIALLVLKGVGTETKWLLLGFMLPTWFLSMWISNTATAGMMLPLVEAVLDQLDPEHRKKDEITEKGHTNEGLELNENKESENEIHFIVAEDPGTSELPVSHSQVTLPCCKEPETVSQEEKDEFQKIAKALTLLWEGKGLKSPIHFPSWLVYALPVSVMVFAIVWFWMQIMYIGCKKTFCCCRDRQRATRDDGVKRLIDNEYAKLGPMKFSEAAVAVLFVLLVLLWFFRAPDFLSGWSETLPAGFTKDSVPAWLVACLLFMIPSELPSADIWNKDGHPKVEPLMDWGTLQRRMPWGTLILLGGGFALADAVTKSGLSEWLGKQLGVFEALSDWSVVLILSFLVAMLTEVTSNTASCTLLMPIMAEMSLSMGKSPLYLMFPIAIATSFAFMLPVSTPPNAIAFSFGRVRVVDMAKTGFILNFASVFVLTLANETWASIFFNTDVIPWDVAVNSSATF</sequence>